<dbReference type="InterPro" id="IPR004101">
    <property type="entry name" value="Mur_ligase_C"/>
</dbReference>
<dbReference type="Gene3D" id="3.40.1190.10">
    <property type="entry name" value="Mur-like, catalytic domain"/>
    <property type="match status" value="1"/>
</dbReference>
<comment type="function">
    <text evidence="9 10">Cell wall formation. Catalyzes the addition of glutamate to the nucleotide precursor UDP-N-acetylmuramoyl-L-alanine (UMA).</text>
</comment>
<dbReference type="SUPFAM" id="SSF53244">
    <property type="entry name" value="MurD-like peptide ligases, peptide-binding domain"/>
    <property type="match status" value="1"/>
</dbReference>
<reference evidence="13" key="1">
    <citation type="submission" date="2022-08" db="EMBL/GenBank/DDBJ databases">
        <title>Genome sequencing of Nocardioides sp. STR2.</title>
        <authorList>
            <person name="So Y."/>
        </authorList>
    </citation>
    <scope>NUCLEOTIDE SEQUENCE</scope>
    <source>
        <strain evidence="13">STR2</strain>
    </source>
</reference>
<dbReference type="HAMAP" id="MF_00639">
    <property type="entry name" value="MurD"/>
    <property type="match status" value="1"/>
</dbReference>
<dbReference type="PROSITE" id="PS01011">
    <property type="entry name" value="FOLYLPOLYGLU_SYNT_1"/>
    <property type="match status" value="1"/>
</dbReference>
<proteinExistence type="inferred from homology"/>
<dbReference type="EMBL" id="JAPPUX010000004">
    <property type="protein sequence ID" value="MCY4727482.1"/>
    <property type="molecule type" value="Genomic_DNA"/>
</dbReference>
<comment type="pathway">
    <text evidence="2 9 10">Cell wall biogenesis; peptidoglycan biosynthesis.</text>
</comment>
<dbReference type="SUPFAM" id="SSF53623">
    <property type="entry name" value="MurD-like peptide ligases, catalytic domain"/>
    <property type="match status" value="1"/>
</dbReference>
<dbReference type="Pfam" id="PF02875">
    <property type="entry name" value="Mur_ligase_C"/>
    <property type="match status" value="1"/>
</dbReference>
<comment type="similarity">
    <text evidence="9">Belongs to the MurCDEF family.</text>
</comment>
<keyword evidence="4 9" id="KW-0436">Ligase</keyword>
<keyword evidence="14" id="KW-1185">Reference proteome</keyword>
<keyword evidence="7 9" id="KW-0067">ATP-binding</keyword>
<evidence type="ECO:0000313" key="14">
    <source>
        <dbReference type="Proteomes" id="UP001074726"/>
    </source>
</evidence>
<keyword evidence="8 9" id="KW-0131">Cell cycle</keyword>
<keyword evidence="9 10" id="KW-0133">Cell shape</keyword>
<dbReference type="GO" id="GO:0008764">
    <property type="term" value="F:UDP-N-acetylmuramoylalanine-D-glutamate ligase activity"/>
    <property type="evidence" value="ECO:0007669"/>
    <property type="project" value="UniProtKB-EC"/>
</dbReference>
<evidence type="ECO:0000256" key="2">
    <source>
        <dbReference type="ARBA" id="ARBA00004752"/>
    </source>
</evidence>
<dbReference type="EC" id="6.3.2.9" evidence="9 10"/>
<dbReference type="SUPFAM" id="SSF51984">
    <property type="entry name" value="MurCD N-terminal domain"/>
    <property type="match status" value="1"/>
</dbReference>
<dbReference type="NCBIfam" id="TIGR01087">
    <property type="entry name" value="murD"/>
    <property type="match status" value="1"/>
</dbReference>
<evidence type="ECO:0000256" key="7">
    <source>
        <dbReference type="ARBA" id="ARBA00022840"/>
    </source>
</evidence>
<evidence type="ECO:0000256" key="10">
    <source>
        <dbReference type="RuleBase" id="RU003664"/>
    </source>
</evidence>
<feature type="domain" description="Mur ligase central" evidence="12">
    <location>
        <begin position="135"/>
        <end position="333"/>
    </location>
</feature>
<dbReference type="Gene3D" id="3.90.190.20">
    <property type="entry name" value="Mur ligase, C-terminal domain"/>
    <property type="match status" value="1"/>
</dbReference>
<keyword evidence="6 9" id="KW-0547">Nucleotide-binding</keyword>
<evidence type="ECO:0000259" key="11">
    <source>
        <dbReference type="Pfam" id="PF02875"/>
    </source>
</evidence>
<feature type="binding site" evidence="9">
    <location>
        <begin position="137"/>
        <end position="143"/>
    </location>
    <ligand>
        <name>ATP</name>
        <dbReference type="ChEBI" id="CHEBI:30616"/>
    </ligand>
</feature>
<evidence type="ECO:0000256" key="4">
    <source>
        <dbReference type="ARBA" id="ARBA00022598"/>
    </source>
</evidence>
<dbReference type="Proteomes" id="UP001074726">
    <property type="component" value="Unassembled WGS sequence"/>
</dbReference>
<dbReference type="InterPro" id="IPR036565">
    <property type="entry name" value="Mur-like_cat_sf"/>
</dbReference>
<organism evidence="13 14">
    <name type="scientific">Nocardioides pini</name>
    <dbReference type="NCBI Taxonomy" id="2975053"/>
    <lineage>
        <taxon>Bacteria</taxon>
        <taxon>Bacillati</taxon>
        <taxon>Actinomycetota</taxon>
        <taxon>Actinomycetes</taxon>
        <taxon>Propionibacteriales</taxon>
        <taxon>Nocardioidaceae</taxon>
        <taxon>Nocardioides</taxon>
    </lineage>
</organism>
<dbReference type="RefSeq" id="WP_268112438.1">
    <property type="nucleotide sequence ID" value="NZ_JAPPUX010000004.1"/>
</dbReference>
<evidence type="ECO:0000256" key="5">
    <source>
        <dbReference type="ARBA" id="ARBA00022618"/>
    </source>
</evidence>
<dbReference type="Pfam" id="PF08245">
    <property type="entry name" value="Mur_ligase_M"/>
    <property type="match status" value="1"/>
</dbReference>
<name>A0ABT4CHV9_9ACTN</name>
<evidence type="ECO:0000256" key="3">
    <source>
        <dbReference type="ARBA" id="ARBA00022490"/>
    </source>
</evidence>
<keyword evidence="5 9" id="KW-0132">Cell division</keyword>
<dbReference type="InterPro" id="IPR036615">
    <property type="entry name" value="Mur_ligase_C_dom_sf"/>
</dbReference>
<dbReference type="Gene3D" id="3.40.50.720">
    <property type="entry name" value="NAD(P)-binding Rossmann-like Domain"/>
    <property type="match status" value="1"/>
</dbReference>
<protein>
    <recommendedName>
        <fullName evidence="9 10">UDP-N-acetylmuramoylalanine--D-glutamate ligase</fullName>
        <ecNumber evidence="9 10">6.3.2.9</ecNumber>
    </recommendedName>
    <alternativeName>
        <fullName evidence="9">D-glutamic acid-adding enzyme</fullName>
    </alternativeName>
    <alternativeName>
        <fullName evidence="9">UDP-N-acetylmuramoyl-L-alanyl-D-glutamate synthetase</fullName>
    </alternativeName>
</protein>
<comment type="caution">
    <text evidence="13">The sequence shown here is derived from an EMBL/GenBank/DDBJ whole genome shotgun (WGS) entry which is preliminary data.</text>
</comment>
<keyword evidence="9 10" id="KW-0961">Cell wall biogenesis/degradation</keyword>
<gene>
    <name evidence="9 13" type="primary">murD</name>
    <name evidence="13" type="ORF">NYO98_14435</name>
</gene>
<evidence type="ECO:0000259" key="12">
    <source>
        <dbReference type="Pfam" id="PF08245"/>
    </source>
</evidence>
<keyword evidence="9 10" id="KW-0573">Peptidoglycan synthesis</keyword>
<comment type="subcellular location">
    <subcellularLocation>
        <location evidence="1 9 10">Cytoplasm</location>
    </subcellularLocation>
</comment>
<dbReference type="InterPro" id="IPR005762">
    <property type="entry name" value="MurD"/>
</dbReference>
<accession>A0ABT4CHV9</accession>
<sequence length="514" mass="53505">MGERTPGGVDVDGLGRTSDWSGVRVVVAGFGVSGFAAADNLLFLGAQVTALDESTSDEKAEKAKLLETLGATVRLEPGATDVLPDDVDLVVTSPGWRPTAPLLAQATGRGIPVWGEVELAWRLRDPEAPAPWLAVTGTNGKTTTVQMLQSILTAAGLRAVAVGNVGLPIVEAVMDPEPYDVLAVELSSFQLHYTRSMAAESAVVLNIAEDHLDWYDDEPGAGTDPGARTGMQVYAADKARIYAGVQRACVYNRADPATEDMVREADVVEGARAVGFTLGTPAPGDLGVVEDLLVDRAFIEERATSAAELCTLGDLASPAPHFVANALAAAALARAHGVSQQAVRDGLRAFRPDGHRIAHVAEADGVTWIDDSKATNPHAAQSSLSAYDNVVWVAGGLAKGARFDDLVAAVGDRLRGVVLLGRDRQVVADALSRHAPDVPVIDAGADETGAPMERVVDAAAGLARSGDTVLLAPGCASMDMFANYGARGDAFAAAVHARIARTTQPDTPDQTDSD</sequence>
<evidence type="ECO:0000256" key="1">
    <source>
        <dbReference type="ARBA" id="ARBA00004496"/>
    </source>
</evidence>
<keyword evidence="3 9" id="KW-0963">Cytoplasm</keyword>
<dbReference type="InterPro" id="IPR013221">
    <property type="entry name" value="Mur_ligase_cen"/>
</dbReference>
<feature type="domain" description="Mur ligase C-terminal" evidence="11">
    <location>
        <begin position="355"/>
        <end position="474"/>
    </location>
</feature>
<dbReference type="Pfam" id="PF21799">
    <property type="entry name" value="MurD-like_N"/>
    <property type="match status" value="1"/>
</dbReference>
<evidence type="ECO:0000256" key="6">
    <source>
        <dbReference type="ARBA" id="ARBA00022741"/>
    </source>
</evidence>
<evidence type="ECO:0000256" key="9">
    <source>
        <dbReference type="HAMAP-Rule" id="MF_00639"/>
    </source>
</evidence>
<comment type="catalytic activity">
    <reaction evidence="9 10">
        <text>UDP-N-acetyl-alpha-D-muramoyl-L-alanine + D-glutamate + ATP = UDP-N-acetyl-alpha-D-muramoyl-L-alanyl-D-glutamate + ADP + phosphate + H(+)</text>
        <dbReference type="Rhea" id="RHEA:16429"/>
        <dbReference type="ChEBI" id="CHEBI:15378"/>
        <dbReference type="ChEBI" id="CHEBI:29986"/>
        <dbReference type="ChEBI" id="CHEBI:30616"/>
        <dbReference type="ChEBI" id="CHEBI:43474"/>
        <dbReference type="ChEBI" id="CHEBI:83898"/>
        <dbReference type="ChEBI" id="CHEBI:83900"/>
        <dbReference type="ChEBI" id="CHEBI:456216"/>
        <dbReference type="EC" id="6.3.2.9"/>
    </reaction>
</comment>
<dbReference type="PANTHER" id="PTHR43692:SF1">
    <property type="entry name" value="UDP-N-ACETYLMURAMOYLALANINE--D-GLUTAMATE LIGASE"/>
    <property type="match status" value="1"/>
</dbReference>
<dbReference type="PANTHER" id="PTHR43692">
    <property type="entry name" value="UDP-N-ACETYLMURAMOYLALANINE--D-GLUTAMATE LIGASE"/>
    <property type="match status" value="1"/>
</dbReference>
<evidence type="ECO:0000313" key="13">
    <source>
        <dbReference type="EMBL" id="MCY4727482.1"/>
    </source>
</evidence>
<evidence type="ECO:0000256" key="8">
    <source>
        <dbReference type="ARBA" id="ARBA00023306"/>
    </source>
</evidence>
<dbReference type="InterPro" id="IPR018109">
    <property type="entry name" value="Folylpolyglutamate_synth_CS"/>
</dbReference>